<dbReference type="InterPro" id="IPR003131">
    <property type="entry name" value="T1-type_BTB"/>
</dbReference>
<organism evidence="2 3">
    <name type="scientific">Trypanosoma rangeli SC58</name>
    <dbReference type="NCBI Taxonomy" id="429131"/>
    <lineage>
        <taxon>Eukaryota</taxon>
        <taxon>Discoba</taxon>
        <taxon>Euglenozoa</taxon>
        <taxon>Kinetoplastea</taxon>
        <taxon>Metakinetoplastina</taxon>
        <taxon>Trypanosomatida</taxon>
        <taxon>Trypanosomatidae</taxon>
        <taxon>Trypanosoma</taxon>
        <taxon>Herpetosoma</taxon>
    </lineage>
</organism>
<evidence type="ECO:0000259" key="1">
    <source>
        <dbReference type="PROSITE" id="PS50097"/>
    </source>
</evidence>
<dbReference type="PROSITE" id="PS50097">
    <property type="entry name" value="BTB"/>
    <property type="match status" value="1"/>
</dbReference>
<name>A0A061IXD6_TRYRA</name>
<keyword evidence="3" id="KW-1185">Reference proteome</keyword>
<protein>
    <recommendedName>
        <fullName evidence="1">BTB domain-containing protein</fullName>
    </recommendedName>
</protein>
<dbReference type="InterPro" id="IPR011333">
    <property type="entry name" value="SKP1/BTB/POZ_sf"/>
</dbReference>
<dbReference type="PANTHER" id="PTHR14499:SF143">
    <property type="entry name" value="BTB DOMAIN-CONTAINING PROTEIN"/>
    <property type="match status" value="1"/>
</dbReference>
<sequence length="208" mass="23580">MSVQTMNWIQRNLGIDFTGEWAKQLSLNVGGIIFLTHRATFRPFTENPVFGPIVNGTGKLTEDGSFFIDRDGTSFRHVLNFLRTGALLLPESFDEWELLLSDARFFQLPEMEEAILGRFEYQRSVFCRTLPQAIFVHWSVDSQSKKGVVIVPQVPALVVSEDGSEVHYQGESLQSLDELVTTLLSAYGYVIQHWKEQEGKVFLSLDSS</sequence>
<evidence type="ECO:0000313" key="2">
    <source>
        <dbReference type="EMBL" id="ESL07344.1"/>
    </source>
</evidence>
<dbReference type="PANTHER" id="PTHR14499">
    <property type="entry name" value="POTASSIUM CHANNEL TETRAMERIZATION DOMAIN-CONTAINING"/>
    <property type="match status" value="1"/>
</dbReference>
<evidence type="ECO:0000313" key="3">
    <source>
        <dbReference type="Proteomes" id="UP000031737"/>
    </source>
</evidence>
<dbReference type="VEuPathDB" id="TriTrypDB:TRSC58_04968"/>
<dbReference type="Pfam" id="PF02214">
    <property type="entry name" value="BTB_2"/>
    <property type="match status" value="1"/>
</dbReference>
<proteinExistence type="predicted"/>
<feature type="domain" description="BTB" evidence="1">
    <location>
        <begin position="23"/>
        <end position="91"/>
    </location>
</feature>
<dbReference type="OrthoDB" id="2414723at2759"/>
<dbReference type="AlphaFoldDB" id="A0A061IXD6"/>
<dbReference type="Proteomes" id="UP000031737">
    <property type="component" value="Unassembled WGS sequence"/>
</dbReference>
<reference evidence="2 3" key="1">
    <citation type="submission" date="2013-07" db="EMBL/GenBank/DDBJ databases">
        <authorList>
            <person name="Stoco P.H."/>
            <person name="Wagner G."/>
            <person name="Gerber A."/>
            <person name="Zaha A."/>
            <person name="Thompson C."/>
            <person name="Bartholomeu D.C."/>
            <person name="Luckemeyer D.D."/>
            <person name="Bahia D."/>
            <person name="Loreto E."/>
            <person name="Prestes E.B."/>
            <person name="Lima F.M."/>
            <person name="Rodrigues-Luiz G."/>
            <person name="Vallejo G.A."/>
            <person name="Filho J.F."/>
            <person name="Monteiro K.M."/>
            <person name="Tyler K.M."/>
            <person name="de Almeida L.G."/>
            <person name="Ortiz M.F."/>
            <person name="Siervo M.A."/>
            <person name="de Moraes M.H."/>
            <person name="Cunha O.L."/>
            <person name="Mendonca-Neto R."/>
            <person name="Silva R."/>
            <person name="Teixeira S.M."/>
            <person name="Murta S.M."/>
            <person name="Sincero T.C."/>
            <person name="Mendes T.A."/>
            <person name="Urmenyi T.P."/>
            <person name="Silva V.G."/>
            <person name="da Rocha W.D."/>
            <person name="Andersson B."/>
            <person name="Romanha A.J."/>
            <person name="Steindel M."/>
            <person name="de Vasconcelos A.T."/>
            <person name="Grisard E.C."/>
        </authorList>
    </citation>
    <scope>NUCLEOTIDE SEQUENCE [LARGE SCALE GENOMIC DNA]</scope>
    <source>
        <strain evidence="2 3">SC58</strain>
    </source>
</reference>
<gene>
    <name evidence="2" type="ORF">TRSC58_04968</name>
</gene>
<dbReference type="Gene3D" id="3.30.710.10">
    <property type="entry name" value="Potassium Channel Kv1.1, Chain A"/>
    <property type="match status" value="1"/>
</dbReference>
<dbReference type="SUPFAM" id="SSF54695">
    <property type="entry name" value="POZ domain"/>
    <property type="match status" value="1"/>
</dbReference>
<dbReference type="InterPro" id="IPR000210">
    <property type="entry name" value="BTB/POZ_dom"/>
</dbReference>
<dbReference type="EMBL" id="AUPL01004968">
    <property type="protein sequence ID" value="ESL07344.1"/>
    <property type="molecule type" value="Genomic_DNA"/>
</dbReference>
<comment type="caution">
    <text evidence="2">The sequence shown here is derived from an EMBL/GenBank/DDBJ whole genome shotgun (WGS) entry which is preliminary data.</text>
</comment>
<dbReference type="GO" id="GO:0051260">
    <property type="term" value="P:protein homooligomerization"/>
    <property type="evidence" value="ECO:0007669"/>
    <property type="project" value="InterPro"/>
</dbReference>
<accession>A0A061IXD6</accession>